<dbReference type="InterPro" id="IPR029057">
    <property type="entry name" value="PRTase-like"/>
</dbReference>
<dbReference type="Gene3D" id="3.40.50.2020">
    <property type="match status" value="1"/>
</dbReference>
<evidence type="ECO:0000256" key="11">
    <source>
        <dbReference type="HAMAP-Rule" id="MF_00004"/>
    </source>
</evidence>
<protein>
    <recommendedName>
        <fullName evidence="6 11">Adenine phosphoribosyltransferase</fullName>
        <shortName evidence="11">APRT</shortName>
        <ecNumber evidence="6 11">2.4.2.7</ecNumber>
    </recommendedName>
</protein>
<dbReference type="NCBIfam" id="TIGR01090">
    <property type="entry name" value="apt"/>
    <property type="match status" value="1"/>
</dbReference>
<comment type="pathway">
    <text evidence="3 11">Purine metabolism; AMP biosynthesis via salvage pathway; AMP from adenine: step 1/1.</text>
</comment>
<evidence type="ECO:0000256" key="3">
    <source>
        <dbReference type="ARBA" id="ARBA00004659"/>
    </source>
</evidence>
<evidence type="ECO:0000256" key="5">
    <source>
        <dbReference type="ARBA" id="ARBA00011738"/>
    </source>
</evidence>
<dbReference type="PANTHER" id="PTHR11776">
    <property type="entry name" value="ADENINE PHOSPHORIBOSYLTRANSFERASE"/>
    <property type="match status" value="1"/>
</dbReference>
<sequence>MNDAFFASHIRTIADWPQPGVQFRDITPLLRDGAAFRRLIDAFAERYADSHIDAVVGIDARGFIIGAALAYRLGCGFIPVRKAGKLPFTTMQESYALEYGEASIEVHTDAALPGEHVLIIDDLIATGGTLLAAVNLMTRLGARIIEAAAVVDLPELGGSARLAEAGLPAFTLLHY</sequence>
<evidence type="ECO:0000259" key="12">
    <source>
        <dbReference type="Pfam" id="PF00156"/>
    </source>
</evidence>
<comment type="caution">
    <text evidence="13">The sequence shown here is derived from an EMBL/GenBank/DDBJ whole genome shotgun (WGS) entry which is preliminary data.</text>
</comment>
<comment type="subcellular location">
    <subcellularLocation>
        <location evidence="2 11">Cytoplasm</location>
    </subcellularLocation>
</comment>
<comment type="subunit">
    <text evidence="5 11">Homodimer.</text>
</comment>
<dbReference type="GO" id="GO:0016757">
    <property type="term" value="F:glycosyltransferase activity"/>
    <property type="evidence" value="ECO:0007669"/>
    <property type="project" value="UniProtKB-KW"/>
</dbReference>
<comment type="catalytic activity">
    <reaction evidence="1 11">
        <text>AMP + diphosphate = 5-phospho-alpha-D-ribose 1-diphosphate + adenine</text>
        <dbReference type="Rhea" id="RHEA:16609"/>
        <dbReference type="ChEBI" id="CHEBI:16708"/>
        <dbReference type="ChEBI" id="CHEBI:33019"/>
        <dbReference type="ChEBI" id="CHEBI:58017"/>
        <dbReference type="ChEBI" id="CHEBI:456215"/>
        <dbReference type="EC" id="2.4.2.7"/>
    </reaction>
</comment>
<evidence type="ECO:0000313" key="13">
    <source>
        <dbReference type="EMBL" id="RZT89953.1"/>
    </source>
</evidence>
<dbReference type="NCBIfam" id="NF002636">
    <property type="entry name" value="PRK02304.1-5"/>
    <property type="match status" value="1"/>
</dbReference>
<feature type="domain" description="Phosphoribosyltransferase" evidence="12">
    <location>
        <begin position="34"/>
        <end position="154"/>
    </location>
</feature>
<keyword evidence="9 11" id="KW-0808">Transferase</keyword>
<evidence type="ECO:0000313" key="14">
    <source>
        <dbReference type="Proteomes" id="UP000292136"/>
    </source>
</evidence>
<dbReference type="NCBIfam" id="NF002634">
    <property type="entry name" value="PRK02304.1-3"/>
    <property type="match status" value="1"/>
</dbReference>
<keyword evidence="7 11" id="KW-0963">Cytoplasm</keyword>
<evidence type="ECO:0000256" key="10">
    <source>
        <dbReference type="ARBA" id="ARBA00022726"/>
    </source>
</evidence>
<dbReference type="InterPro" id="IPR050120">
    <property type="entry name" value="Adenine_PRTase"/>
</dbReference>
<evidence type="ECO:0000256" key="2">
    <source>
        <dbReference type="ARBA" id="ARBA00004496"/>
    </source>
</evidence>
<proteinExistence type="inferred from homology"/>
<evidence type="ECO:0000256" key="9">
    <source>
        <dbReference type="ARBA" id="ARBA00022679"/>
    </source>
</evidence>
<evidence type="ECO:0000256" key="1">
    <source>
        <dbReference type="ARBA" id="ARBA00000868"/>
    </source>
</evidence>
<keyword evidence="14" id="KW-1185">Reference proteome</keyword>
<evidence type="ECO:0000256" key="6">
    <source>
        <dbReference type="ARBA" id="ARBA00011893"/>
    </source>
</evidence>
<keyword evidence="10 11" id="KW-0660">Purine salvage</keyword>
<dbReference type="Pfam" id="PF00156">
    <property type="entry name" value="Pribosyltran"/>
    <property type="match status" value="1"/>
</dbReference>
<evidence type="ECO:0000256" key="8">
    <source>
        <dbReference type="ARBA" id="ARBA00022676"/>
    </source>
</evidence>
<accession>A0ABY0IQV0</accession>
<gene>
    <name evidence="11" type="primary">apt</name>
    <name evidence="13" type="ORF">EV678_0754</name>
</gene>
<dbReference type="SUPFAM" id="SSF53271">
    <property type="entry name" value="PRTase-like"/>
    <property type="match status" value="1"/>
</dbReference>
<dbReference type="InterPro" id="IPR000836">
    <property type="entry name" value="PRTase_dom"/>
</dbReference>
<dbReference type="InterPro" id="IPR005764">
    <property type="entry name" value="Ade_phspho_trans"/>
</dbReference>
<evidence type="ECO:0000256" key="4">
    <source>
        <dbReference type="ARBA" id="ARBA00008391"/>
    </source>
</evidence>
<name>A0ABY0IQV0_9RHOO</name>
<dbReference type="EC" id="2.4.2.7" evidence="6 11"/>
<keyword evidence="8 11" id="KW-0328">Glycosyltransferase</keyword>
<dbReference type="Proteomes" id="UP000292136">
    <property type="component" value="Unassembled WGS sequence"/>
</dbReference>
<dbReference type="PANTHER" id="PTHR11776:SF7">
    <property type="entry name" value="PHOSPHORIBOSYLTRANSFERASE DOMAIN-CONTAINING PROTEIN"/>
    <property type="match status" value="1"/>
</dbReference>
<evidence type="ECO:0000256" key="7">
    <source>
        <dbReference type="ARBA" id="ARBA00022490"/>
    </source>
</evidence>
<organism evidence="13 14">
    <name type="scientific">Azospira oryzae</name>
    <dbReference type="NCBI Taxonomy" id="146939"/>
    <lineage>
        <taxon>Bacteria</taxon>
        <taxon>Pseudomonadati</taxon>
        <taxon>Pseudomonadota</taxon>
        <taxon>Betaproteobacteria</taxon>
        <taxon>Rhodocyclales</taxon>
        <taxon>Rhodocyclaceae</taxon>
        <taxon>Azospira</taxon>
    </lineage>
</organism>
<reference evidence="13 14" key="1">
    <citation type="submission" date="2019-02" db="EMBL/GenBank/DDBJ databases">
        <title>Genomic Encyclopedia of Type Strains, Phase IV (KMG-IV): sequencing the most valuable type-strain genomes for metagenomic binning, comparative biology and taxonomic classification.</title>
        <authorList>
            <person name="Goeker M."/>
        </authorList>
    </citation>
    <scope>NUCLEOTIDE SEQUENCE [LARGE SCALE GENOMIC DNA]</scope>
    <source>
        <strain evidence="13 14">DSM 21223</strain>
    </source>
</reference>
<dbReference type="CDD" id="cd06223">
    <property type="entry name" value="PRTases_typeI"/>
    <property type="match status" value="1"/>
</dbReference>
<comment type="similarity">
    <text evidence="4 11">Belongs to the purine/pyrimidine phosphoribosyltransferase family.</text>
</comment>
<dbReference type="EMBL" id="SHKM01000001">
    <property type="protein sequence ID" value="RZT89953.1"/>
    <property type="molecule type" value="Genomic_DNA"/>
</dbReference>
<dbReference type="HAMAP" id="MF_00004">
    <property type="entry name" value="Aden_phosphoribosyltr"/>
    <property type="match status" value="1"/>
</dbReference>
<dbReference type="RefSeq" id="WP_130458560.1">
    <property type="nucleotide sequence ID" value="NZ_SHKM01000001.1"/>
</dbReference>
<comment type="function">
    <text evidence="11">Catalyzes a salvage reaction resulting in the formation of AMP, that is energically less costly than de novo synthesis.</text>
</comment>